<dbReference type="Pfam" id="PF00282">
    <property type="entry name" value="Pyridoxal_deC"/>
    <property type="match status" value="1"/>
</dbReference>
<dbReference type="SUPFAM" id="SSF53383">
    <property type="entry name" value="PLP-dependent transferases"/>
    <property type="match status" value="1"/>
</dbReference>
<comment type="pathway">
    <text evidence="4">Sphingolipid metabolism.</text>
</comment>
<evidence type="ECO:0000256" key="1">
    <source>
        <dbReference type="ARBA" id="ARBA00001933"/>
    </source>
</evidence>
<evidence type="ECO:0000256" key="9">
    <source>
        <dbReference type="ARBA" id="ARBA00022989"/>
    </source>
</evidence>
<sequence>MDAECSVRLLDGTELNELGAPSPILLPPEIIELIFKNRDWEMLIKARRISRSWLKKVDAALYPPRPMFIDVMRVEVKGNTLHIQMDAMPFKFAFIMPILRWFSSGEHRTISVGKVKEKKQDAPYYFNRVNLSCKLSDLSTLTTLMSTFPVRVYWLQSMDMFMGKRIFMLDDPIMSILERLFEHWKIIHTAVCVETGSFLDARFMTFMDRTEMLSAYKYRARIQTGWRKIKQPFTRRTPIMKPVSRMQMLSVRIDSLRPLLTRRQPPKEKSPNLPPEIVEKILMGADARTLVKARTLGRPWVRFVDKQFVDFKVIYIDVMRVELAAGNKLIIHFEAEPFKFAYILPLLRWFDTGEGRSISVIHLKDRFEKNKSAKWYYFRLRLSCDLDDLDDLTALMATFPVRVFCLQSTKKWEGRRYIPLTTEMMDVLEPLFEVSKWKIMHASVCLESTHYIDRRFFEFMRRTQMMSAYKCDWSKWTCKHPMRYRKMPYTRTGRSGVVGLKMPLSDGISLIADKIHHLHEITSEHLRKLAAYAFTQLRKLQYVQNKIAEKLEPAKEDILQSIHKDDTDRVFITVAKGKVSGTVYTDRGDEHLEMLAKIYHDYAYSNPLHPDVFPGVRKMEAEVIRMVLNLYHAPRGSSGSMTTGGTESIVMACFAYRNLAHSRGIESPIILCATTAHAAFDKAAHLCGMRIRHVPVDENNRLNVKKMERMITKEVCMLVGSAPNYPSGSVDPIKEISKLGLKYGIPVHVDACLGGFLIPFLEEAGYGIDLFDFRLSGVMSVSCDTHKYGCTPKGSSIVMYRTQELHRMQYFSVPEWCGGIYATPTITGSRAGANAAVAWATLLYMGKGEYVRRCREIVKSTRAIADGMKKIPGMKLLGSPDVSVVAFTSDDYNIYAVGDLLHKKGYNLNTLQNPNAIHVCLTYNHANEESVASFLADVADASTAVSQLPDKGNGSATAALYGLAAQIPDKSLVDEMAFAYLDACYASPPPKRDQ</sequence>
<keyword evidence="10" id="KW-0443">Lipid metabolism</keyword>
<reference evidence="17" key="2">
    <citation type="submission" date="2022-06" db="UniProtKB">
        <authorList>
            <consortium name="EnsemblMetazoa"/>
        </authorList>
    </citation>
    <scope>IDENTIFICATION</scope>
    <source>
        <strain evidence="17">PS312</strain>
    </source>
</reference>
<proteinExistence type="inferred from homology"/>
<keyword evidence="11" id="KW-0472">Membrane</keyword>
<comment type="similarity">
    <text evidence="13">Belongs to the group II decarboxylase family. Sphingosine-1-phosphate lyase subfamily.</text>
</comment>
<dbReference type="GO" id="GO:0030149">
    <property type="term" value="P:sphingolipid catabolic process"/>
    <property type="evidence" value="ECO:0000318"/>
    <property type="project" value="GO_Central"/>
</dbReference>
<evidence type="ECO:0000256" key="10">
    <source>
        <dbReference type="ARBA" id="ARBA00023098"/>
    </source>
</evidence>
<accession>A0A2A6BR12</accession>
<dbReference type="InterPro" id="IPR050477">
    <property type="entry name" value="GrpII_AminoAcid_Decarb"/>
</dbReference>
<evidence type="ECO:0000256" key="3">
    <source>
        <dbReference type="ARBA" id="ARBA00004760"/>
    </source>
</evidence>
<dbReference type="PANTHER" id="PTHR42735">
    <property type="match status" value="1"/>
</dbReference>
<dbReference type="EnsemblMetazoa" id="PPA00751.1">
    <property type="protein sequence ID" value="PPA00751.1"/>
    <property type="gene ID" value="WBGene00090305"/>
</dbReference>
<dbReference type="Proteomes" id="UP000005239">
    <property type="component" value="Unassembled WGS sequence"/>
</dbReference>
<dbReference type="PANTHER" id="PTHR42735:SF6">
    <property type="entry name" value="SPHINGOSINE-1-PHOSPHATE LYASE 1"/>
    <property type="match status" value="1"/>
</dbReference>
<dbReference type="FunFam" id="3.40.640.10:FF:000020">
    <property type="entry name" value="sphingosine-1-phosphate lyase 1"/>
    <property type="match status" value="1"/>
</dbReference>
<evidence type="ECO:0000313" key="18">
    <source>
        <dbReference type="Proteomes" id="UP000005239"/>
    </source>
</evidence>
<evidence type="ECO:0000256" key="6">
    <source>
        <dbReference type="ARBA" id="ARBA00022824"/>
    </source>
</evidence>
<dbReference type="Gene3D" id="3.90.1150.10">
    <property type="entry name" value="Aspartate Aminotransferase, domain 1"/>
    <property type="match status" value="1"/>
</dbReference>
<evidence type="ECO:0000256" key="16">
    <source>
        <dbReference type="PIRSR" id="PIRSR602129-50"/>
    </source>
</evidence>
<evidence type="ECO:0000256" key="11">
    <source>
        <dbReference type="ARBA" id="ARBA00023136"/>
    </source>
</evidence>
<dbReference type="Gene3D" id="3.40.640.10">
    <property type="entry name" value="Type I PLP-dependent aspartate aminotransferase-like (Major domain)"/>
    <property type="match status" value="1"/>
</dbReference>
<dbReference type="InterPro" id="IPR015424">
    <property type="entry name" value="PyrdxlP-dep_Trfase"/>
</dbReference>
<comment type="subcellular location">
    <subcellularLocation>
        <location evidence="2">Endoplasmic reticulum membrane</location>
        <topology evidence="2">Single-pass membrane protein</topology>
    </subcellularLocation>
</comment>
<dbReference type="AlphaFoldDB" id="A0A2A6BR12"/>
<dbReference type="GO" id="GO:0005789">
    <property type="term" value="C:endoplasmic reticulum membrane"/>
    <property type="evidence" value="ECO:0007669"/>
    <property type="project" value="UniProtKB-SubCell"/>
</dbReference>
<dbReference type="GO" id="GO:0008117">
    <property type="term" value="F:sphinganine-1-phosphate aldolase activity"/>
    <property type="evidence" value="ECO:0000318"/>
    <property type="project" value="GO_Central"/>
</dbReference>
<keyword evidence="7 16" id="KW-0663">Pyridoxal phosphate</keyword>
<dbReference type="Gene3D" id="6.10.140.2150">
    <property type="match status" value="1"/>
</dbReference>
<dbReference type="InterPro" id="IPR015422">
    <property type="entry name" value="PyrdxlP-dep_Trfase_small"/>
</dbReference>
<dbReference type="GO" id="GO:0030170">
    <property type="term" value="F:pyridoxal phosphate binding"/>
    <property type="evidence" value="ECO:0007669"/>
    <property type="project" value="InterPro"/>
</dbReference>
<dbReference type="SMART" id="SM00256">
    <property type="entry name" value="FBOX"/>
    <property type="match status" value="2"/>
</dbReference>
<keyword evidence="5" id="KW-0812">Transmembrane</keyword>
<keyword evidence="12" id="KW-0456">Lyase</keyword>
<evidence type="ECO:0000256" key="7">
    <source>
        <dbReference type="ARBA" id="ARBA00022898"/>
    </source>
</evidence>
<comment type="cofactor">
    <cofactor evidence="1 16">
        <name>pyridoxal 5'-phosphate</name>
        <dbReference type="ChEBI" id="CHEBI:597326"/>
    </cofactor>
</comment>
<evidence type="ECO:0000256" key="5">
    <source>
        <dbReference type="ARBA" id="ARBA00022692"/>
    </source>
</evidence>
<evidence type="ECO:0000256" key="8">
    <source>
        <dbReference type="ARBA" id="ARBA00022919"/>
    </source>
</evidence>
<name>A0A2A6BR12_PRIPA</name>
<dbReference type="InterPro" id="IPR015421">
    <property type="entry name" value="PyrdxlP-dep_Trfase_major"/>
</dbReference>
<protein>
    <recommendedName>
        <fullName evidence="14">sphinganine-1-phosphate aldolase</fullName>
        <ecNumber evidence="14">4.1.2.27</ecNumber>
    </recommendedName>
    <alternativeName>
        <fullName evidence="15">Sphingosine-1-phosphate aldolase</fullName>
    </alternativeName>
</protein>
<evidence type="ECO:0000256" key="15">
    <source>
        <dbReference type="ARBA" id="ARBA00042568"/>
    </source>
</evidence>
<reference evidence="18" key="1">
    <citation type="journal article" date="2008" name="Nat. Genet.">
        <title>The Pristionchus pacificus genome provides a unique perspective on nematode lifestyle and parasitism.</title>
        <authorList>
            <person name="Dieterich C."/>
            <person name="Clifton S.W."/>
            <person name="Schuster L.N."/>
            <person name="Chinwalla A."/>
            <person name="Delehaunty K."/>
            <person name="Dinkelacker I."/>
            <person name="Fulton L."/>
            <person name="Fulton R."/>
            <person name="Godfrey J."/>
            <person name="Minx P."/>
            <person name="Mitreva M."/>
            <person name="Roeseler W."/>
            <person name="Tian H."/>
            <person name="Witte H."/>
            <person name="Yang S.P."/>
            <person name="Wilson R.K."/>
            <person name="Sommer R.J."/>
        </authorList>
    </citation>
    <scope>NUCLEOTIDE SEQUENCE [LARGE SCALE GENOMIC DNA]</scope>
    <source>
        <strain evidence="18">PS312</strain>
    </source>
</reference>
<gene>
    <name evidence="17" type="primary">WBGene00090305</name>
</gene>
<dbReference type="InterPro" id="IPR001810">
    <property type="entry name" value="F-box_dom"/>
</dbReference>
<evidence type="ECO:0000256" key="12">
    <source>
        <dbReference type="ARBA" id="ARBA00023239"/>
    </source>
</evidence>
<accession>A0A8R1U3M2</accession>
<evidence type="ECO:0000256" key="13">
    <source>
        <dbReference type="ARBA" id="ARBA00038302"/>
    </source>
</evidence>
<organism evidence="17 18">
    <name type="scientific">Pristionchus pacificus</name>
    <name type="common">Parasitic nematode worm</name>
    <dbReference type="NCBI Taxonomy" id="54126"/>
    <lineage>
        <taxon>Eukaryota</taxon>
        <taxon>Metazoa</taxon>
        <taxon>Ecdysozoa</taxon>
        <taxon>Nematoda</taxon>
        <taxon>Chromadorea</taxon>
        <taxon>Rhabditida</taxon>
        <taxon>Rhabditina</taxon>
        <taxon>Diplogasteromorpha</taxon>
        <taxon>Diplogasteroidea</taxon>
        <taxon>Neodiplogasteridae</taxon>
        <taxon>Pristionchus</taxon>
    </lineage>
</organism>
<evidence type="ECO:0000256" key="14">
    <source>
        <dbReference type="ARBA" id="ARBA00038965"/>
    </source>
</evidence>
<comment type="pathway">
    <text evidence="3">Lipid metabolism; sphingolipid metabolism.</text>
</comment>
<dbReference type="InterPro" id="IPR002129">
    <property type="entry name" value="PyrdxlP-dep_de-COase"/>
</dbReference>
<dbReference type="GO" id="GO:0019752">
    <property type="term" value="P:carboxylic acid metabolic process"/>
    <property type="evidence" value="ECO:0007669"/>
    <property type="project" value="InterPro"/>
</dbReference>
<evidence type="ECO:0000256" key="2">
    <source>
        <dbReference type="ARBA" id="ARBA00004389"/>
    </source>
</evidence>
<keyword evidence="9" id="KW-1133">Transmembrane helix</keyword>
<dbReference type="EC" id="4.1.2.27" evidence="14"/>
<keyword evidence="18" id="KW-1185">Reference proteome</keyword>
<keyword evidence="8" id="KW-0746">Sphingolipid metabolism</keyword>
<evidence type="ECO:0000313" key="17">
    <source>
        <dbReference type="EnsemblMetazoa" id="PPA00751.1"/>
    </source>
</evidence>
<dbReference type="GO" id="GO:0005783">
    <property type="term" value="C:endoplasmic reticulum"/>
    <property type="evidence" value="ECO:0000318"/>
    <property type="project" value="GO_Central"/>
</dbReference>
<keyword evidence="6" id="KW-0256">Endoplasmic reticulum</keyword>
<evidence type="ECO:0000256" key="4">
    <source>
        <dbReference type="ARBA" id="ARBA00004991"/>
    </source>
</evidence>
<feature type="modified residue" description="N6-(pyridoxal phosphate)lysine" evidence="16">
    <location>
        <position position="787"/>
    </location>
</feature>